<dbReference type="AlphaFoldDB" id="A0AA35QFE1"/>
<reference evidence="1" key="1">
    <citation type="submission" date="2023-01" db="EMBL/GenBank/DDBJ databases">
        <authorList>
            <person name="Piombo E."/>
        </authorList>
    </citation>
    <scope>NUCLEOTIDE SEQUENCE</scope>
</reference>
<keyword evidence="2" id="KW-1185">Reference proteome</keyword>
<sequence length="98" mass="10481">MSYENRMGSQEPTDVFHIGYNGVGSDEPSFTNSGLESFNMGNFMAGLNSSCNNTSDEKLLVLCNILIDLAEQMQAIIRQKPSGAGQAGTTECAELPGQ</sequence>
<comment type="caution">
    <text evidence="1">The sequence shown here is derived from an EMBL/GenBank/DDBJ whole genome shotgun (WGS) entry which is preliminary data.</text>
</comment>
<gene>
    <name evidence="1" type="ORF">CCHLO57077_00016706</name>
</gene>
<name>A0AA35QFE1_9HYPO</name>
<evidence type="ECO:0000313" key="1">
    <source>
        <dbReference type="EMBL" id="CAI6101029.1"/>
    </source>
</evidence>
<proteinExistence type="predicted"/>
<dbReference type="Proteomes" id="UP001160390">
    <property type="component" value="Unassembled WGS sequence"/>
</dbReference>
<evidence type="ECO:0000313" key="2">
    <source>
        <dbReference type="Proteomes" id="UP001160390"/>
    </source>
</evidence>
<organism evidence="1 2">
    <name type="scientific">Clonostachys chloroleuca</name>
    <dbReference type="NCBI Taxonomy" id="1926264"/>
    <lineage>
        <taxon>Eukaryota</taxon>
        <taxon>Fungi</taxon>
        <taxon>Dikarya</taxon>
        <taxon>Ascomycota</taxon>
        <taxon>Pezizomycotina</taxon>
        <taxon>Sordariomycetes</taxon>
        <taxon>Hypocreomycetidae</taxon>
        <taxon>Hypocreales</taxon>
        <taxon>Bionectriaceae</taxon>
        <taxon>Clonostachys</taxon>
    </lineage>
</organism>
<protein>
    <submittedName>
        <fullName evidence="1">Uncharacterized protein</fullName>
    </submittedName>
</protein>
<dbReference type="EMBL" id="CABFNP030001359">
    <property type="protein sequence ID" value="CAI6101029.1"/>
    <property type="molecule type" value="Genomic_DNA"/>
</dbReference>
<accession>A0AA35QFE1</accession>